<organism evidence="9 10">
    <name type="scientific">Leptospirillum ferriphilum YSK</name>
    <dbReference type="NCBI Taxonomy" id="1441628"/>
    <lineage>
        <taxon>Bacteria</taxon>
        <taxon>Pseudomonadati</taxon>
        <taxon>Nitrospirota</taxon>
        <taxon>Nitrospiria</taxon>
        <taxon>Nitrospirales</taxon>
        <taxon>Nitrospiraceae</taxon>
        <taxon>Leptospirillum</taxon>
    </lineage>
</organism>
<dbReference type="RefSeq" id="WP_038504930.1">
    <property type="nucleotide sequence ID" value="NZ_CP007243.1"/>
</dbReference>
<dbReference type="Proteomes" id="UP000027059">
    <property type="component" value="Chromosome"/>
</dbReference>
<evidence type="ECO:0000256" key="7">
    <source>
        <dbReference type="ARBA" id="ARBA00049244"/>
    </source>
</evidence>
<reference evidence="10" key="1">
    <citation type="submission" date="2014-02" db="EMBL/GenBank/DDBJ databases">
        <title>Complete genome sequence and comparative genomic analysis of the nitrogen-fixing bacterium Leptospirillum ferriphilum YSK.</title>
        <authorList>
            <person name="Guo X."/>
            <person name="Yin H."/>
            <person name="Liang Y."/>
            <person name="Hu Q."/>
            <person name="Ma L."/>
            <person name="Xiao Y."/>
            <person name="Zhang X."/>
            <person name="Qiu G."/>
            <person name="Liu X."/>
        </authorList>
    </citation>
    <scope>NUCLEOTIDE SEQUENCE [LARGE SCALE GENOMIC DNA]</scope>
    <source>
        <strain evidence="10">YSK</strain>
    </source>
</reference>
<dbReference type="Gene3D" id="1.10.132.60">
    <property type="entry name" value="DNA polymerase family B, C-terminal domain"/>
    <property type="match status" value="1"/>
</dbReference>
<evidence type="ECO:0000313" key="9">
    <source>
        <dbReference type="EMBL" id="AIA31603.1"/>
    </source>
</evidence>
<name>A0A059XXH2_9BACT</name>
<gene>
    <name evidence="9" type="ORF">Y981_04385</name>
</gene>
<evidence type="ECO:0000259" key="8">
    <source>
        <dbReference type="Pfam" id="PF00136"/>
    </source>
</evidence>
<dbReference type="KEGG" id="lfp:Y981_04385"/>
<dbReference type="Gene3D" id="1.10.287.690">
    <property type="entry name" value="Helix hairpin bin"/>
    <property type="match status" value="1"/>
</dbReference>
<dbReference type="GO" id="GO:0000166">
    <property type="term" value="F:nucleotide binding"/>
    <property type="evidence" value="ECO:0007669"/>
    <property type="project" value="InterPro"/>
</dbReference>
<dbReference type="PANTHER" id="PTHR10322">
    <property type="entry name" value="DNA POLYMERASE CATALYTIC SUBUNIT"/>
    <property type="match status" value="1"/>
</dbReference>
<evidence type="ECO:0000256" key="4">
    <source>
        <dbReference type="ARBA" id="ARBA00022695"/>
    </source>
</evidence>
<dbReference type="InterPro" id="IPR042087">
    <property type="entry name" value="DNA_pol_B_thumb"/>
</dbReference>
<dbReference type="GO" id="GO:0003887">
    <property type="term" value="F:DNA-directed DNA polymerase activity"/>
    <property type="evidence" value="ECO:0007669"/>
    <property type="project" value="UniProtKB-KW"/>
</dbReference>
<evidence type="ECO:0000256" key="1">
    <source>
        <dbReference type="ARBA" id="ARBA00005755"/>
    </source>
</evidence>
<dbReference type="Gene3D" id="3.90.1600.10">
    <property type="entry name" value="Palm domain of DNA polymerase"/>
    <property type="match status" value="1"/>
</dbReference>
<comment type="similarity">
    <text evidence="1">Belongs to the DNA polymerase type-B family.</text>
</comment>
<dbReference type="SUPFAM" id="SSF53098">
    <property type="entry name" value="Ribonuclease H-like"/>
    <property type="match status" value="1"/>
</dbReference>
<dbReference type="EC" id="2.7.7.7" evidence="2"/>
<dbReference type="InterPro" id="IPR043502">
    <property type="entry name" value="DNA/RNA_pol_sf"/>
</dbReference>
<dbReference type="SMART" id="SM00486">
    <property type="entry name" value="POLBc"/>
    <property type="match status" value="1"/>
</dbReference>
<keyword evidence="3" id="KW-0808">Transferase</keyword>
<proteinExistence type="inferred from homology"/>
<dbReference type="PANTHER" id="PTHR10322:SF23">
    <property type="entry name" value="DNA POLYMERASE DELTA CATALYTIC SUBUNIT"/>
    <property type="match status" value="1"/>
</dbReference>
<dbReference type="InterPro" id="IPR023211">
    <property type="entry name" value="DNA_pol_palm_dom_sf"/>
</dbReference>
<dbReference type="InterPro" id="IPR006172">
    <property type="entry name" value="DNA-dir_DNA_pol_B"/>
</dbReference>
<dbReference type="InterPro" id="IPR006134">
    <property type="entry name" value="DNA-dir_DNA_pol_B_multi_dom"/>
</dbReference>
<keyword evidence="4" id="KW-0548">Nucleotidyltransferase</keyword>
<evidence type="ECO:0000313" key="10">
    <source>
        <dbReference type="Proteomes" id="UP000027059"/>
    </source>
</evidence>
<protein>
    <recommendedName>
        <fullName evidence="2">DNA-directed DNA polymerase</fullName>
        <ecNumber evidence="2">2.7.7.7</ecNumber>
    </recommendedName>
</protein>
<evidence type="ECO:0000256" key="6">
    <source>
        <dbReference type="ARBA" id="ARBA00023125"/>
    </source>
</evidence>
<dbReference type="OrthoDB" id="139066at2"/>
<dbReference type="SUPFAM" id="SSF56672">
    <property type="entry name" value="DNA/RNA polymerases"/>
    <property type="match status" value="1"/>
</dbReference>
<evidence type="ECO:0000256" key="3">
    <source>
        <dbReference type="ARBA" id="ARBA00022679"/>
    </source>
</evidence>
<evidence type="ECO:0000256" key="5">
    <source>
        <dbReference type="ARBA" id="ARBA00022932"/>
    </source>
</evidence>
<sequence length="735" mass="82818">MPLNSVSGDLKGWLLDAEPASGGMTVWIKTEDGLNCPVLFPFSPRFCLSGSPEILEGALRILERANIRFSHQTVEKWEFMSGEPRIVREIAIADPMTFSVAVRLLTKRCESLSFYDSDIPLPQKFFYETGLFPLAFVALSVDTEGRLRESACLDSPWSTDYRLPELRIVTLAPEEERGHPRYGFPPALAIGTSDGVRVLNGEEPGLLLETLNTRIRQDDPDLLLTSWGDDWIFPGLYALSARTGIPLELSRTAVTKKSSRKARTWFSYGKVHFRPGACLLSGRWHIDRTNSFILKEAGLDGLFEQARLTRIPVQEMARTSTGTGITSLQLALAVRKKILIPWRKNEPESFGTALELLETDKGGMVFLPPPGFHESVAELDFASMYPSLMVRFNISPETVGCSCCPGNRAPGTRHTVCTRRSGFIPEVLAPLLEKRQIYKDRLAKRSVPHKNDPDNLRQKALKWLLVVSFGYLGYKNARFGRIEAHECVTAYGREVLLKAKEMAEDRGFRVLHGIVDSLWIQKQGMTRDVCEELAREIGKETGIPLNLEGIYRWIGFFSSRTSPSIAVPNRFLGVFKTGEIKVRGLEIRRRDAPPFVRQVQQKMLDILARAENMEEYRRLIPKARSVLEEALEVLSEGRVPLSQLVFRKTLSRSPAEFERATITAIVSRELLGRGICLAAGEPVHYVLTDVRNRDPAERARAWPVLAPDVTYDRKKYRELILRAAEPLLNPREGSL</sequence>
<dbReference type="CDD" id="cd05531">
    <property type="entry name" value="POLBc_B2"/>
    <property type="match status" value="1"/>
</dbReference>
<dbReference type="HOGENOM" id="CLU_000203_6_2_0"/>
<dbReference type="AlphaFoldDB" id="A0A059XXH2"/>
<dbReference type="GO" id="GO:0006261">
    <property type="term" value="P:DNA-templated DNA replication"/>
    <property type="evidence" value="ECO:0007669"/>
    <property type="project" value="TreeGrafter"/>
</dbReference>
<dbReference type="EMBL" id="CP007243">
    <property type="protein sequence ID" value="AIA31603.1"/>
    <property type="molecule type" value="Genomic_DNA"/>
</dbReference>
<dbReference type="InterPro" id="IPR012337">
    <property type="entry name" value="RNaseH-like_sf"/>
</dbReference>
<reference evidence="9 10" key="2">
    <citation type="journal article" date="2015" name="Biomed. Res. Int.">
        <title>Effects of Arsenite Resistance on the Growth and Functional Gene Expression of Leptospirillum ferriphilum and Acidithiobacillus thiooxidans in Pure Culture and Coculture.</title>
        <authorList>
            <person name="Jiang H."/>
            <person name="Liang Y."/>
            <person name="Yin H."/>
            <person name="Xiao Y."/>
            <person name="Guo X."/>
            <person name="Xu Y."/>
            <person name="Hu Q."/>
            <person name="Liu H."/>
            <person name="Liu X."/>
        </authorList>
    </citation>
    <scope>NUCLEOTIDE SEQUENCE [LARGE SCALE GENOMIC DNA]</scope>
    <source>
        <strain evidence="9 10">YSK</strain>
    </source>
</reference>
<feature type="domain" description="DNA-directed DNA polymerase family B multifunctional" evidence="8">
    <location>
        <begin position="321"/>
        <end position="702"/>
    </location>
</feature>
<keyword evidence="10" id="KW-1185">Reference proteome</keyword>
<evidence type="ECO:0000256" key="2">
    <source>
        <dbReference type="ARBA" id="ARBA00012417"/>
    </source>
</evidence>
<accession>A0A059XXH2</accession>
<comment type="catalytic activity">
    <reaction evidence="7">
        <text>DNA(n) + a 2'-deoxyribonucleoside 5'-triphosphate = DNA(n+1) + diphosphate</text>
        <dbReference type="Rhea" id="RHEA:22508"/>
        <dbReference type="Rhea" id="RHEA-COMP:17339"/>
        <dbReference type="Rhea" id="RHEA-COMP:17340"/>
        <dbReference type="ChEBI" id="CHEBI:33019"/>
        <dbReference type="ChEBI" id="CHEBI:61560"/>
        <dbReference type="ChEBI" id="CHEBI:173112"/>
        <dbReference type="EC" id="2.7.7.7"/>
    </reaction>
</comment>
<dbReference type="GO" id="GO:0003677">
    <property type="term" value="F:DNA binding"/>
    <property type="evidence" value="ECO:0007669"/>
    <property type="project" value="UniProtKB-KW"/>
</dbReference>
<keyword evidence="5" id="KW-0239">DNA-directed DNA polymerase</keyword>
<dbReference type="Pfam" id="PF00136">
    <property type="entry name" value="DNA_pol_B"/>
    <property type="match status" value="1"/>
</dbReference>
<dbReference type="InterPro" id="IPR050240">
    <property type="entry name" value="DNA_pol_type-B"/>
</dbReference>
<keyword evidence="6" id="KW-0238">DNA-binding</keyword>